<feature type="coiled-coil region" evidence="12">
    <location>
        <begin position="303"/>
        <end position="330"/>
    </location>
</feature>
<evidence type="ECO:0000259" key="14">
    <source>
        <dbReference type="Pfam" id="PF08267"/>
    </source>
</evidence>
<evidence type="ECO:0000256" key="5">
    <source>
        <dbReference type="ARBA" id="ARBA00012034"/>
    </source>
</evidence>
<dbReference type="InterPro" id="IPR006276">
    <property type="entry name" value="Cobalamin-indep_Met_synthase"/>
</dbReference>
<dbReference type="GO" id="GO:0008270">
    <property type="term" value="F:zinc ion binding"/>
    <property type="evidence" value="ECO:0007669"/>
    <property type="project" value="InterPro"/>
</dbReference>
<sequence length="698" mass="79447">MTFELKVIPERYKHLENESPLRRYFAMARGEKGDSNSVTAMKMSKWFDTNYHYIGPEFSSGTTFSDFSNDDIKVLNEIAEAKQYVGGDMSRIRPVLLGPVTYLLSGKVSDDLKDRFALLPALTKSYLALLKRVADTGVEVVQLDEPALVTDIDDKVKQAYRNIYITIAKELPSLKIFLSTYFGDIYENANLVAELPLDTVHLDLIRGGEESIKTIAESGKNISLGLVDGRNIWKTDIKRKIEQLKRIAGTYKNTQFYVGSSCSLLHAPMDLSFETKLHSEVANWLAFSVQKLKEIATITKAYNKGERTVKKELEENKKAIQSRMKSMLVHKAEVKNRVSSVTVDMASRNSEFPIRKKKQKQVLSLPLFPTTTIGSYPQTVEIRKKRAAFRKGDITQEAYISAMKDNIKEVVKFQEDVDIDVLVHGEPERNDMVEYFGENFDGFVSTQNGWVQSYGSRCVKPPIIYGDLTRSKPITIEWISYAQSLTKKVMKAMLTGPITILQWSFVRDDQPRKDTAMQIALTIRDEVTDLENANIKVIQVDEPAIREGLPLRKRDRAEYLDWAVNVFKVSTCGVSDNTQIHTHMCYSEFNEIIASIAALDADVISIEASRSRMQLLDAFKEFEYPNDIGPGVYDIHSPRVPSEEEMIDLMERASKFIPKEQLWINPDCGLKTRSWKEVESSLKFMVKAAKKLREKYSV</sequence>
<dbReference type="FunFam" id="3.20.20.210:FF:000002">
    <property type="entry name" value="5-methyltetrahydropteroyltriglutamate--homocysteine methyltransferase"/>
    <property type="match status" value="1"/>
</dbReference>
<keyword evidence="11" id="KW-0486">Methionine biosynthesis</keyword>
<evidence type="ECO:0000256" key="4">
    <source>
        <dbReference type="ARBA" id="ARBA00009553"/>
    </source>
</evidence>
<proteinExistence type="inferred from homology"/>
<organism evidence="15 16">
    <name type="scientific">Elysia marginata</name>
    <dbReference type="NCBI Taxonomy" id="1093978"/>
    <lineage>
        <taxon>Eukaryota</taxon>
        <taxon>Metazoa</taxon>
        <taxon>Spiralia</taxon>
        <taxon>Lophotrochozoa</taxon>
        <taxon>Mollusca</taxon>
        <taxon>Gastropoda</taxon>
        <taxon>Heterobranchia</taxon>
        <taxon>Euthyneura</taxon>
        <taxon>Panpulmonata</taxon>
        <taxon>Sacoglossa</taxon>
        <taxon>Placobranchoidea</taxon>
        <taxon>Plakobranchidae</taxon>
        <taxon>Elysia</taxon>
    </lineage>
</organism>
<evidence type="ECO:0000259" key="13">
    <source>
        <dbReference type="Pfam" id="PF01717"/>
    </source>
</evidence>
<dbReference type="InterPro" id="IPR002629">
    <property type="entry name" value="Met_Synth_C/arc"/>
</dbReference>
<dbReference type="InterPro" id="IPR038071">
    <property type="entry name" value="UROD/MetE-like_sf"/>
</dbReference>
<evidence type="ECO:0000256" key="11">
    <source>
        <dbReference type="ARBA" id="ARBA00023167"/>
    </source>
</evidence>
<dbReference type="GO" id="GO:0003871">
    <property type="term" value="F:5-methyltetrahydropteroyltriglutamate-homocysteine S-methyltransferase activity"/>
    <property type="evidence" value="ECO:0007669"/>
    <property type="project" value="UniProtKB-EC"/>
</dbReference>
<dbReference type="AlphaFoldDB" id="A0AAV4FQ49"/>
<evidence type="ECO:0000256" key="7">
    <source>
        <dbReference type="ARBA" id="ARBA00022605"/>
    </source>
</evidence>
<dbReference type="EC" id="2.1.1.14" evidence="5"/>
<keyword evidence="9" id="KW-0479">Metal-binding</keyword>
<evidence type="ECO:0000256" key="8">
    <source>
        <dbReference type="ARBA" id="ARBA00022679"/>
    </source>
</evidence>
<evidence type="ECO:0000256" key="12">
    <source>
        <dbReference type="SAM" id="Coils"/>
    </source>
</evidence>
<protein>
    <recommendedName>
        <fullName evidence="5">5-methyltetrahydropteroyltriglutamate--homocysteine S-methyltransferase</fullName>
        <ecNumber evidence="5">2.1.1.14</ecNumber>
    </recommendedName>
</protein>
<feature type="domain" description="Cobalamin-independent methionine synthase MetE C-terminal/archaeal" evidence="13">
    <location>
        <begin position="368"/>
        <end position="690"/>
    </location>
</feature>
<keyword evidence="6 15" id="KW-0489">Methyltransferase</keyword>
<keyword evidence="7" id="KW-0028">Amino-acid biosynthesis</keyword>
<evidence type="ECO:0000256" key="9">
    <source>
        <dbReference type="ARBA" id="ARBA00022723"/>
    </source>
</evidence>
<evidence type="ECO:0000313" key="15">
    <source>
        <dbReference type="EMBL" id="GFR75477.1"/>
    </source>
</evidence>
<keyword evidence="16" id="KW-1185">Reference proteome</keyword>
<evidence type="ECO:0000256" key="3">
    <source>
        <dbReference type="ARBA" id="ARBA00004681"/>
    </source>
</evidence>
<keyword evidence="12" id="KW-0175">Coiled coil</keyword>
<name>A0AAV4FQ49_9GAST</name>
<evidence type="ECO:0000256" key="6">
    <source>
        <dbReference type="ARBA" id="ARBA00022603"/>
    </source>
</evidence>
<comment type="caution">
    <text evidence="15">The sequence shown here is derived from an EMBL/GenBank/DDBJ whole genome shotgun (WGS) entry which is preliminary data.</text>
</comment>
<comment type="pathway">
    <text evidence="3">Amino-acid biosynthesis; L-methionine biosynthesis via de novo pathway; L-methionine from L-homocysteine (MetE route): step 1/1.</text>
</comment>
<dbReference type="Pfam" id="PF08267">
    <property type="entry name" value="Meth_synt_1"/>
    <property type="match status" value="1"/>
</dbReference>
<dbReference type="GO" id="GO:0032259">
    <property type="term" value="P:methylation"/>
    <property type="evidence" value="ECO:0007669"/>
    <property type="project" value="UniProtKB-KW"/>
</dbReference>
<comment type="cofactor">
    <cofactor evidence="1">
        <name>Zn(2+)</name>
        <dbReference type="ChEBI" id="CHEBI:29105"/>
    </cofactor>
</comment>
<comment type="similarity">
    <text evidence="4">Belongs to the vitamin-B12 independent methionine synthase family.</text>
</comment>
<dbReference type="Gene3D" id="3.20.20.210">
    <property type="match status" value="2"/>
</dbReference>
<evidence type="ECO:0000256" key="10">
    <source>
        <dbReference type="ARBA" id="ARBA00022833"/>
    </source>
</evidence>
<evidence type="ECO:0000256" key="2">
    <source>
        <dbReference type="ARBA" id="ARBA00002777"/>
    </source>
</evidence>
<keyword evidence="8" id="KW-0808">Transferase</keyword>
<dbReference type="Pfam" id="PF01717">
    <property type="entry name" value="Meth_synt_2"/>
    <property type="match status" value="1"/>
</dbReference>
<reference evidence="15 16" key="1">
    <citation type="journal article" date="2021" name="Elife">
        <title>Chloroplast acquisition without the gene transfer in kleptoplastic sea slugs, Plakobranchus ocellatus.</title>
        <authorList>
            <person name="Maeda T."/>
            <person name="Takahashi S."/>
            <person name="Yoshida T."/>
            <person name="Shimamura S."/>
            <person name="Takaki Y."/>
            <person name="Nagai Y."/>
            <person name="Toyoda A."/>
            <person name="Suzuki Y."/>
            <person name="Arimoto A."/>
            <person name="Ishii H."/>
            <person name="Satoh N."/>
            <person name="Nishiyama T."/>
            <person name="Hasebe M."/>
            <person name="Maruyama T."/>
            <person name="Minagawa J."/>
            <person name="Obokata J."/>
            <person name="Shigenobu S."/>
        </authorList>
    </citation>
    <scope>NUCLEOTIDE SEQUENCE [LARGE SCALE GENOMIC DNA]</scope>
</reference>
<keyword evidence="10" id="KW-0862">Zinc</keyword>
<dbReference type="InterPro" id="IPR013215">
    <property type="entry name" value="Cbl-indep_Met_Synth_N"/>
</dbReference>
<dbReference type="NCBIfam" id="NF003556">
    <property type="entry name" value="PRK05222.1"/>
    <property type="match status" value="1"/>
</dbReference>
<dbReference type="EMBL" id="BMAT01004542">
    <property type="protein sequence ID" value="GFR75477.1"/>
    <property type="molecule type" value="Genomic_DNA"/>
</dbReference>
<dbReference type="Proteomes" id="UP000762676">
    <property type="component" value="Unassembled WGS sequence"/>
</dbReference>
<feature type="domain" description="Cobalamin-independent methionine synthase MetE N-terminal" evidence="14">
    <location>
        <begin position="2"/>
        <end position="249"/>
    </location>
</feature>
<dbReference type="SUPFAM" id="SSF51726">
    <property type="entry name" value="UROD/MetE-like"/>
    <property type="match status" value="2"/>
</dbReference>
<dbReference type="PANTHER" id="PTHR30519">
    <property type="entry name" value="5-METHYLTETRAHYDROPTEROYLTRIGLUTAMATE--HOMOCYSTEINE METHYLTRANSFERASE"/>
    <property type="match status" value="1"/>
</dbReference>
<evidence type="ECO:0000313" key="16">
    <source>
        <dbReference type="Proteomes" id="UP000762676"/>
    </source>
</evidence>
<accession>A0AAV4FQ49</accession>
<dbReference type="CDD" id="cd03311">
    <property type="entry name" value="CIMS_C_terminal_like"/>
    <property type="match status" value="1"/>
</dbReference>
<dbReference type="GO" id="GO:0009086">
    <property type="term" value="P:methionine biosynthetic process"/>
    <property type="evidence" value="ECO:0007669"/>
    <property type="project" value="UniProtKB-KW"/>
</dbReference>
<comment type="function">
    <text evidence="2">Catalyzes the transfer of a methyl group from 5-methyltetrahydrofolate to homocysteine resulting in methionine formation.</text>
</comment>
<dbReference type="NCBIfam" id="TIGR01371">
    <property type="entry name" value="met_syn_B12ind"/>
    <property type="match status" value="1"/>
</dbReference>
<gene>
    <name evidence="15" type="ORF">ElyMa_002189800</name>
</gene>
<evidence type="ECO:0000256" key="1">
    <source>
        <dbReference type="ARBA" id="ARBA00001947"/>
    </source>
</evidence>